<sequence length="224" mass="25678">MAPQSIVPSDREDALIDWEPHLYPTSRIKKISDKIDAHTRSHIGLAFGNVATDSVMVQIPLKAKQTPSQHVDQYDIQQYLCDPYPLIPGYRNYRDFHSDSQGTYRIYFCPYQLVPHPFLYLNVRNVAISSLLDDAPRDWYGNLVVIKMSSRGVLGDLRDSDRNALISVLKEFVNGYLHETRQLHRTEVLHFNGRYGPIVIHPLKEVGAQRKLSSGRESKDVHLP</sequence>
<evidence type="ECO:0000313" key="2">
    <source>
        <dbReference type="Proteomes" id="UP001175227"/>
    </source>
</evidence>
<protein>
    <submittedName>
        <fullName evidence="1">Uncharacterized protein</fullName>
    </submittedName>
</protein>
<comment type="caution">
    <text evidence="1">The sequence shown here is derived from an EMBL/GenBank/DDBJ whole genome shotgun (WGS) entry which is preliminary data.</text>
</comment>
<dbReference type="Proteomes" id="UP001175227">
    <property type="component" value="Unassembled WGS sequence"/>
</dbReference>
<gene>
    <name evidence="1" type="ORF">IW261DRAFT_1559328</name>
</gene>
<dbReference type="AlphaFoldDB" id="A0AA39PMI6"/>
<proteinExistence type="predicted"/>
<name>A0AA39PMI6_9AGAR</name>
<reference evidence="1" key="1">
    <citation type="submission" date="2023-06" db="EMBL/GenBank/DDBJ databases">
        <authorList>
            <consortium name="Lawrence Berkeley National Laboratory"/>
            <person name="Ahrendt S."/>
            <person name="Sahu N."/>
            <person name="Indic B."/>
            <person name="Wong-Bajracharya J."/>
            <person name="Merenyi Z."/>
            <person name="Ke H.-M."/>
            <person name="Monk M."/>
            <person name="Kocsube S."/>
            <person name="Drula E."/>
            <person name="Lipzen A."/>
            <person name="Balint B."/>
            <person name="Henrissat B."/>
            <person name="Andreopoulos B."/>
            <person name="Martin F.M."/>
            <person name="Harder C.B."/>
            <person name="Rigling D."/>
            <person name="Ford K.L."/>
            <person name="Foster G.D."/>
            <person name="Pangilinan J."/>
            <person name="Papanicolaou A."/>
            <person name="Barry K."/>
            <person name="LaButti K."/>
            <person name="Viragh M."/>
            <person name="Koriabine M."/>
            <person name="Yan M."/>
            <person name="Riley R."/>
            <person name="Champramary S."/>
            <person name="Plett K.L."/>
            <person name="Tsai I.J."/>
            <person name="Slot J."/>
            <person name="Sipos G."/>
            <person name="Plett J."/>
            <person name="Nagy L.G."/>
            <person name="Grigoriev I.V."/>
        </authorList>
    </citation>
    <scope>NUCLEOTIDE SEQUENCE</scope>
    <source>
        <strain evidence="1">ICMP 16352</strain>
    </source>
</reference>
<dbReference type="EMBL" id="JAUEPR010000004">
    <property type="protein sequence ID" value="KAK0485888.1"/>
    <property type="molecule type" value="Genomic_DNA"/>
</dbReference>
<keyword evidence="2" id="KW-1185">Reference proteome</keyword>
<accession>A0AA39PMI6</accession>
<evidence type="ECO:0000313" key="1">
    <source>
        <dbReference type="EMBL" id="KAK0485888.1"/>
    </source>
</evidence>
<organism evidence="1 2">
    <name type="scientific">Armillaria novae-zelandiae</name>
    <dbReference type="NCBI Taxonomy" id="153914"/>
    <lineage>
        <taxon>Eukaryota</taxon>
        <taxon>Fungi</taxon>
        <taxon>Dikarya</taxon>
        <taxon>Basidiomycota</taxon>
        <taxon>Agaricomycotina</taxon>
        <taxon>Agaricomycetes</taxon>
        <taxon>Agaricomycetidae</taxon>
        <taxon>Agaricales</taxon>
        <taxon>Marasmiineae</taxon>
        <taxon>Physalacriaceae</taxon>
        <taxon>Armillaria</taxon>
    </lineage>
</organism>